<feature type="active site" description="Proton donor/acceptor" evidence="12 14">
    <location>
        <position position="134"/>
    </location>
</feature>
<dbReference type="UniPathway" id="UPA00034">
    <property type="reaction ID" value="UER00017"/>
</dbReference>
<dbReference type="PANTHER" id="PTHR12128:SF66">
    <property type="entry name" value="4-HYDROXY-2-OXOGLUTARATE ALDOLASE, MITOCHONDRIAL"/>
    <property type="match status" value="1"/>
</dbReference>
<comment type="caution">
    <text evidence="12">Was originally thought to be a dihydrodipicolinate synthase (DHDPS), catalyzing the condensation of (S)-aspartate-beta-semialdehyde [(S)-ASA] and pyruvate to dihydrodipicolinate (DHDP). However, it was shown in E.coli that the product of the enzymatic reaction is not dihydrodipicolinate but in fact (4S)-4-hydroxy-2,3,4,5-tetrahydro-(2S)-dipicolinic acid (HTPA), and that the consecutive dehydration reaction leading to DHDP is not spontaneous but catalyzed by DapB.</text>
</comment>
<dbReference type="Gene3D" id="3.20.20.70">
    <property type="entry name" value="Aldolase class I"/>
    <property type="match status" value="1"/>
</dbReference>
<keyword evidence="5 12" id="KW-0963">Cytoplasm</keyword>
<dbReference type="GO" id="GO:0019877">
    <property type="term" value="P:diaminopimelate biosynthetic process"/>
    <property type="evidence" value="ECO:0007669"/>
    <property type="project" value="UniProtKB-UniRule"/>
</dbReference>
<comment type="pathway">
    <text evidence="2 12">Amino-acid biosynthesis; L-lysine biosynthesis via DAP pathway; (S)-tetrahydrodipicolinate from L-aspartate: step 3/4.</text>
</comment>
<dbReference type="GO" id="GO:0009089">
    <property type="term" value="P:lysine biosynthetic process via diaminopimelate"/>
    <property type="evidence" value="ECO:0007669"/>
    <property type="project" value="UniProtKB-UniRule"/>
</dbReference>
<keyword evidence="7 12" id="KW-0220">Diaminopimelate biosynthesis</keyword>
<dbReference type="eggNOG" id="COG0329">
    <property type="taxonomic scope" value="Bacteria"/>
</dbReference>
<evidence type="ECO:0000256" key="10">
    <source>
        <dbReference type="ARBA" id="ARBA00023270"/>
    </source>
</evidence>
<dbReference type="InterPro" id="IPR013785">
    <property type="entry name" value="Aldolase_TIM"/>
</dbReference>
<keyword evidence="6 12" id="KW-0028">Amino-acid biosynthesis</keyword>
<dbReference type="SUPFAM" id="SSF51569">
    <property type="entry name" value="Aldolase"/>
    <property type="match status" value="1"/>
</dbReference>
<protein>
    <recommendedName>
        <fullName evidence="4 12">4-hydroxy-tetrahydrodipicolinate synthase</fullName>
        <shortName evidence="12">HTPA synthase</shortName>
        <ecNumber evidence="4 12">4.3.3.7</ecNumber>
    </recommendedName>
</protein>
<evidence type="ECO:0000256" key="3">
    <source>
        <dbReference type="ARBA" id="ARBA00007592"/>
    </source>
</evidence>
<dbReference type="InterPro" id="IPR005263">
    <property type="entry name" value="DapA"/>
</dbReference>
<dbReference type="GO" id="GO:0005829">
    <property type="term" value="C:cytosol"/>
    <property type="evidence" value="ECO:0007669"/>
    <property type="project" value="TreeGrafter"/>
</dbReference>
<feature type="active site" description="Schiff-base intermediate with substrate" evidence="12 14">
    <location>
        <position position="162"/>
    </location>
</feature>
<dbReference type="PROSITE" id="PS00665">
    <property type="entry name" value="DHDPS_1"/>
    <property type="match status" value="1"/>
</dbReference>
<keyword evidence="8 12" id="KW-0457">Lysine biosynthesis</keyword>
<evidence type="ECO:0000256" key="15">
    <source>
        <dbReference type="PIRSR" id="PIRSR001365-2"/>
    </source>
</evidence>
<dbReference type="HOGENOM" id="CLU_049343_7_1_9"/>
<dbReference type="PIRSF" id="PIRSF001365">
    <property type="entry name" value="DHDPS"/>
    <property type="match status" value="1"/>
</dbReference>
<dbReference type="GO" id="GO:0008840">
    <property type="term" value="F:4-hydroxy-tetrahydrodipicolinate synthase activity"/>
    <property type="evidence" value="ECO:0007669"/>
    <property type="project" value="UniProtKB-UniRule"/>
</dbReference>
<organism evidence="16 17">
    <name type="scientific">Syntrophothermus lipocalidus (strain DSM 12680 / TGB-C1)</name>
    <dbReference type="NCBI Taxonomy" id="643648"/>
    <lineage>
        <taxon>Bacteria</taxon>
        <taxon>Bacillati</taxon>
        <taxon>Bacillota</taxon>
        <taxon>Clostridia</taxon>
        <taxon>Eubacteriales</taxon>
        <taxon>Syntrophomonadaceae</taxon>
        <taxon>Syntrophothermus</taxon>
    </lineage>
</organism>
<evidence type="ECO:0000256" key="6">
    <source>
        <dbReference type="ARBA" id="ARBA00022605"/>
    </source>
</evidence>
<keyword evidence="10 12" id="KW-0704">Schiff base</keyword>
<comment type="subunit">
    <text evidence="12">Homotetramer; dimer of dimers.</text>
</comment>
<dbReference type="InterPro" id="IPR020624">
    <property type="entry name" value="Schiff_base-form_aldolases_CS"/>
</dbReference>
<feature type="site" description="Part of a proton relay during catalysis" evidence="12">
    <location>
        <position position="45"/>
    </location>
</feature>
<dbReference type="CDD" id="cd00950">
    <property type="entry name" value="DHDPS"/>
    <property type="match status" value="1"/>
</dbReference>
<comment type="catalytic activity">
    <reaction evidence="11 12">
        <text>L-aspartate 4-semialdehyde + pyruvate = (2S,4S)-4-hydroxy-2,3,4,5-tetrahydrodipicolinate + H2O + H(+)</text>
        <dbReference type="Rhea" id="RHEA:34171"/>
        <dbReference type="ChEBI" id="CHEBI:15361"/>
        <dbReference type="ChEBI" id="CHEBI:15377"/>
        <dbReference type="ChEBI" id="CHEBI:15378"/>
        <dbReference type="ChEBI" id="CHEBI:67139"/>
        <dbReference type="ChEBI" id="CHEBI:537519"/>
        <dbReference type="EC" id="4.3.3.7"/>
    </reaction>
</comment>
<evidence type="ECO:0000313" key="17">
    <source>
        <dbReference type="Proteomes" id="UP000000378"/>
    </source>
</evidence>
<dbReference type="SMART" id="SM01130">
    <property type="entry name" value="DHDPS"/>
    <property type="match status" value="1"/>
</dbReference>
<dbReference type="PRINTS" id="PR00146">
    <property type="entry name" value="DHPICSNTHASE"/>
</dbReference>
<feature type="site" description="Part of a proton relay during catalysis" evidence="12">
    <location>
        <position position="108"/>
    </location>
</feature>
<name>D7CM70_SYNLT</name>
<comment type="subcellular location">
    <subcellularLocation>
        <location evidence="12">Cytoplasm</location>
    </subcellularLocation>
</comment>
<dbReference type="PROSITE" id="PS00666">
    <property type="entry name" value="DHDPS_2"/>
    <property type="match status" value="1"/>
</dbReference>
<reference evidence="16 17" key="2">
    <citation type="journal article" date="2010" name="Stand. Genomic Sci.">
        <title>Complete genome sequence of Syntrophothermus lipocalidus type strain (TGB-C1).</title>
        <authorList>
            <person name="Djao O.D."/>
            <person name="Zhang X."/>
            <person name="Lucas S."/>
            <person name="Lapidus A."/>
            <person name="Del Rio T.G."/>
            <person name="Nolan M."/>
            <person name="Tice H."/>
            <person name="Cheng J.F."/>
            <person name="Han C."/>
            <person name="Tapia R."/>
            <person name="Goodwin L."/>
            <person name="Pitluck S."/>
            <person name="Liolios K."/>
            <person name="Ivanova N."/>
            <person name="Mavromatis K."/>
            <person name="Mikhailova N."/>
            <person name="Ovchinnikova G."/>
            <person name="Pati A."/>
            <person name="Brambilla E."/>
            <person name="Chen A."/>
            <person name="Palaniappan K."/>
            <person name="Land M."/>
            <person name="Hauser L."/>
            <person name="Chang Y.J."/>
            <person name="Jeffries C.D."/>
            <person name="Rohde M."/>
            <person name="Sikorski J."/>
            <person name="Spring S."/>
            <person name="Goker M."/>
            <person name="Detter J.C."/>
            <person name="Woyke T."/>
            <person name="Bristow J."/>
            <person name="Eisen J.A."/>
            <person name="Markowitz V."/>
            <person name="Hugenholtz P."/>
            <person name="Kyrpides N.C."/>
            <person name="Klenk H.P."/>
        </authorList>
    </citation>
    <scope>NUCLEOTIDE SEQUENCE [LARGE SCALE GENOMIC DNA]</scope>
    <source>
        <strain evidence="17">DSM 12680 / TGB-C1</strain>
    </source>
</reference>
<dbReference type="HAMAP" id="MF_00418">
    <property type="entry name" value="DapA"/>
    <property type="match status" value="1"/>
</dbReference>
<evidence type="ECO:0000256" key="13">
    <source>
        <dbReference type="PIRNR" id="PIRNR001365"/>
    </source>
</evidence>
<reference evidence="17" key="1">
    <citation type="journal article" date="2010" name="Stand. Genomic Sci.">
        <title>Complete genome sequence of Syntrophothermus lipocalidus type strain (TGB-C1T).</title>
        <authorList>
            <consortium name="US DOE Joint Genome Institute (JGI-PGF)"/>
            <person name="Djao O."/>
            <person name="Zhang X."/>
            <person name="Lucas S."/>
            <person name="Lapidus A."/>
            <person name="Glavina Del Rio T."/>
            <person name="Nolan M."/>
            <person name="Tice H."/>
            <person name="Cheng J."/>
            <person name="Han C."/>
            <person name="Tapia R."/>
            <person name="Goodwin L."/>
            <person name="Pitluck S."/>
            <person name="Liolios K."/>
            <person name="Ivanova N."/>
            <person name="Mavromatis K."/>
            <person name="Mikhailova N."/>
            <person name="Ovchinnikova G."/>
            <person name="Pati A."/>
            <person name="Brambilla E."/>
            <person name="Chen A."/>
            <person name="Palaniappan K."/>
            <person name="Land M."/>
            <person name="Hauser L."/>
            <person name="Chang Y."/>
            <person name="Jeffries C."/>
            <person name="Rohde M."/>
            <person name="Sikorski J."/>
            <person name="Spring S."/>
            <person name="Goker M."/>
            <person name="Detter J."/>
            <person name="Woyke T."/>
            <person name="Bristow J."/>
            <person name="Eisen J."/>
            <person name="Markowitz V."/>
            <person name="Hugenholtz P."/>
            <person name="Kyrpides N."/>
            <person name="Klenk H."/>
        </authorList>
    </citation>
    <scope>NUCLEOTIDE SEQUENCE [LARGE SCALE GENOMIC DNA]</scope>
    <source>
        <strain evidence="17">DSM 12680 / TGB-C1</strain>
    </source>
</reference>
<sequence>MLKSRLLTAMVTPYDDQLQVDLDKAKRLAKHLAETGSEGIVVCGTTGESPVLSAEEKLSLFAAVKEEVGDKVEVWAGTGSNNTNASVELTRSASRLGVNGIMAVTPYYNKPSQNGLYEHFRAIAEATDLPVMLYNVPGRTGVNLLPETVKKLAEMENIVAVKEASGNLDQVSQLRTLVPDDFTIYSGDDSLTLPMLAVGASGVVSIASHIAGKRIKEMIDAFFNGEVVRACRLHGELFPLFKGLFITTNPIPLKEALNMMGLDVGGLRLPLTGATDSEKAQIRRMLTEMGYLK</sequence>
<dbReference type="EMBL" id="CP002048">
    <property type="protein sequence ID" value="ADI01805.1"/>
    <property type="molecule type" value="Genomic_DNA"/>
</dbReference>
<feature type="binding site" evidence="12 15">
    <location>
        <position position="46"/>
    </location>
    <ligand>
        <name>pyruvate</name>
        <dbReference type="ChEBI" id="CHEBI:15361"/>
    </ligand>
</feature>
<evidence type="ECO:0000256" key="12">
    <source>
        <dbReference type="HAMAP-Rule" id="MF_00418"/>
    </source>
</evidence>
<evidence type="ECO:0000313" key="16">
    <source>
        <dbReference type="EMBL" id="ADI01805.1"/>
    </source>
</evidence>
<evidence type="ECO:0000256" key="7">
    <source>
        <dbReference type="ARBA" id="ARBA00022915"/>
    </source>
</evidence>
<dbReference type="InterPro" id="IPR020625">
    <property type="entry name" value="Schiff_base-form_aldolases_AS"/>
</dbReference>
<comment type="similarity">
    <text evidence="3 12 13">Belongs to the DapA family.</text>
</comment>
<dbReference type="Pfam" id="PF00701">
    <property type="entry name" value="DHDPS"/>
    <property type="match status" value="1"/>
</dbReference>
<feature type="binding site" evidence="12 15">
    <location>
        <position position="204"/>
    </location>
    <ligand>
        <name>pyruvate</name>
        <dbReference type="ChEBI" id="CHEBI:15361"/>
    </ligand>
</feature>
<dbReference type="InterPro" id="IPR002220">
    <property type="entry name" value="DapA-like"/>
</dbReference>
<dbReference type="KEGG" id="slp:Slip_1026"/>
<dbReference type="PANTHER" id="PTHR12128">
    <property type="entry name" value="DIHYDRODIPICOLINATE SYNTHASE"/>
    <property type="match status" value="1"/>
</dbReference>
<evidence type="ECO:0000256" key="1">
    <source>
        <dbReference type="ARBA" id="ARBA00003294"/>
    </source>
</evidence>
<dbReference type="STRING" id="643648.Slip_1026"/>
<keyword evidence="17" id="KW-1185">Reference proteome</keyword>
<comment type="function">
    <text evidence="1 12">Catalyzes the condensation of (S)-aspartate-beta-semialdehyde [(S)-ASA] and pyruvate to 4-hydroxy-tetrahydrodipicolinate (HTPA).</text>
</comment>
<evidence type="ECO:0000256" key="4">
    <source>
        <dbReference type="ARBA" id="ARBA00012086"/>
    </source>
</evidence>
<evidence type="ECO:0000256" key="5">
    <source>
        <dbReference type="ARBA" id="ARBA00022490"/>
    </source>
</evidence>
<dbReference type="NCBIfam" id="TIGR00674">
    <property type="entry name" value="dapA"/>
    <property type="match status" value="1"/>
</dbReference>
<accession>D7CM70</accession>
<gene>
    <name evidence="12" type="primary">dapA</name>
    <name evidence="16" type="ordered locus">Slip_1026</name>
</gene>
<proteinExistence type="inferred from homology"/>
<evidence type="ECO:0000256" key="9">
    <source>
        <dbReference type="ARBA" id="ARBA00023239"/>
    </source>
</evidence>
<evidence type="ECO:0000256" key="2">
    <source>
        <dbReference type="ARBA" id="ARBA00005120"/>
    </source>
</evidence>
<evidence type="ECO:0000256" key="8">
    <source>
        <dbReference type="ARBA" id="ARBA00023154"/>
    </source>
</evidence>
<dbReference type="AlphaFoldDB" id="D7CM70"/>
<evidence type="ECO:0000256" key="11">
    <source>
        <dbReference type="ARBA" id="ARBA00047836"/>
    </source>
</evidence>
<evidence type="ECO:0000256" key="14">
    <source>
        <dbReference type="PIRSR" id="PIRSR001365-1"/>
    </source>
</evidence>
<dbReference type="Proteomes" id="UP000000378">
    <property type="component" value="Chromosome"/>
</dbReference>
<dbReference type="EC" id="4.3.3.7" evidence="4 12"/>
<keyword evidence="9 12" id="KW-0456">Lyase</keyword>